<organism evidence="1 2">
    <name type="scientific">Sinanodonta woodiana</name>
    <name type="common">Chinese pond mussel</name>
    <name type="synonym">Anodonta woodiana</name>
    <dbReference type="NCBI Taxonomy" id="1069815"/>
    <lineage>
        <taxon>Eukaryota</taxon>
        <taxon>Metazoa</taxon>
        <taxon>Spiralia</taxon>
        <taxon>Lophotrochozoa</taxon>
        <taxon>Mollusca</taxon>
        <taxon>Bivalvia</taxon>
        <taxon>Autobranchia</taxon>
        <taxon>Heteroconchia</taxon>
        <taxon>Palaeoheterodonta</taxon>
        <taxon>Unionida</taxon>
        <taxon>Unionoidea</taxon>
        <taxon>Unionidae</taxon>
        <taxon>Unioninae</taxon>
        <taxon>Sinanodonta</taxon>
    </lineage>
</organism>
<evidence type="ECO:0000313" key="2">
    <source>
        <dbReference type="Proteomes" id="UP001634394"/>
    </source>
</evidence>
<dbReference type="AlphaFoldDB" id="A0ABD3V8V8"/>
<reference evidence="1 2" key="1">
    <citation type="submission" date="2024-11" db="EMBL/GenBank/DDBJ databases">
        <title>Chromosome-level genome assembly of the freshwater bivalve Anodonta woodiana.</title>
        <authorList>
            <person name="Chen X."/>
        </authorList>
    </citation>
    <scope>NUCLEOTIDE SEQUENCE [LARGE SCALE GENOMIC DNA]</scope>
    <source>
        <strain evidence="1">MN2024</strain>
        <tissue evidence="1">Gills</tissue>
    </source>
</reference>
<dbReference type="EMBL" id="JBJQND010000013">
    <property type="protein sequence ID" value="KAL3858036.1"/>
    <property type="molecule type" value="Genomic_DNA"/>
</dbReference>
<comment type="caution">
    <text evidence="1">The sequence shown here is derived from an EMBL/GenBank/DDBJ whole genome shotgun (WGS) entry which is preliminary data.</text>
</comment>
<proteinExistence type="predicted"/>
<accession>A0ABD3V8V8</accession>
<evidence type="ECO:0000313" key="1">
    <source>
        <dbReference type="EMBL" id="KAL3858036.1"/>
    </source>
</evidence>
<keyword evidence="2" id="KW-1185">Reference proteome</keyword>
<gene>
    <name evidence="1" type="ORF">ACJMK2_012652</name>
</gene>
<sequence length="116" mass="13587">MNHQNIAQLCDELDKLLPLVPPGNNFTSNWLEQEYLTVTSMRDQGKPSYRNEYRIIKMLIESRTKILSKNKDKLAQFVLVSRIIRYIENSLKETYNEQAQAKYINAELDKLLNAPL</sequence>
<protein>
    <submittedName>
        <fullName evidence="1">Uncharacterized protein</fullName>
    </submittedName>
</protein>
<name>A0ABD3V8V8_SINWO</name>
<dbReference type="Proteomes" id="UP001634394">
    <property type="component" value="Unassembled WGS sequence"/>
</dbReference>